<evidence type="ECO:0000313" key="7">
    <source>
        <dbReference type="Proteomes" id="UP001555826"/>
    </source>
</evidence>
<name>A0ABV3P8Z6_9ACTN</name>
<evidence type="ECO:0000259" key="5">
    <source>
        <dbReference type="PROSITE" id="PS50931"/>
    </source>
</evidence>
<feature type="domain" description="HTH lysR-type" evidence="5">
    <location>
        <begin position="10"/>
        <end position="68"/>
    </location>
</feature>
<proteinExistence type="inferred from homology"/>
<dbReference type="InterPro" id="IPR000847">
    <property type="entry name" value="LysR_HTH_N"/>
</dbReference>
<dbReference type="RefSeq" id="WP_367639245.1">
    <property type="nucleotide sequence ID" value="NZ_JBFNQN010000010.1"/>
</dbReference>
<accession>A0ABV3P8Z6</accession>
<sequence length="320" mass="34701">MKTVRQAPAWSLRQLLYFVTVAETGTITGAAEQLVISPSAVAAAVEKLEHAFGVQLCVRRKAHGITLTAAGQDLLRRSRALLEEAEELAEVGGGAGESLGGNLTVGCYHTLGPTCLPPLLSAFAADHPRVRTTFTEADQDSLQDGLERGELDVAVLYDMQLRDGVASLELFRTRPHVLLPAGHPLAGDPEVRLRDLAAEPFVLLDSPPSSQDTFSVFRQVGIEPQVRFRAGGLETVRALVGRGLGWSLLVQRPWSDRTYEGREVVVREIADGVPEVRVLLAWSRRTPLTRAARAFARAAPTAFTPSPILSQQSTTTEENR</sequence>
<evidence type="ECO:0000256" key="3">
    <source>
        <dbReference type="ARBA" id="ARBA00023125"/>
    </source>
</evidence>
<comment type="similarity">
    <text evidence="1">Belongs to the LysR transcriptional regulatory family.</text>
</comment>
<dbReference type="Gene3D" id="1.10.10.10">
    <property type="entry name" value="Winged helix-like DNA-binding domain superfamily/Winged helix DNA-binding domain"/>
    <property type="match status" value="1"/>
</dbReference>
<dbReference type="SUPFAM" id="SSF46785">
    <property type="entry name" value="Winged helix' DNA-binding domain"/>
    <property type="match status" value="1"/>
</dbReference>
<dbReference type="Pfam" id="PF00126">
    <property type="entry name" value="HTH_1"/>
    <property type="match status" value="1"/>
</dbReference>
<keyword evidence="7" id="KW-1185">Reference proteome</keyword>
<keyword evidence="2" id="KW-0805">Transcription regulation</keyword>
<dbReference type="PANTHER" id="PTHR30346">
    <property type="entry name" value="TRANSCRIPTIONAL DUAL REGULATOR HCAR-RELATED"/>
    <property type="match status" value="1"/>
</dbReference>
<dbReference type="SUPFAM" id="SSF53850">
    <property type="entry name" value="Periplasmic binding protein-like II"/>
    <property type="match status" value="1"/>
</dbReference>
<evidence type="ECO:0000256" key="1">
    <source>
        <dbReference type="ARBA" id="ARBA00009437"/>
    </source>
</evidence>
<evidence type="ECO:0000313" key="6">
    <source>
        <dbReference type="EMBL" id="MEW9266119.1"/>
    </source>
</evidence>
<reference evidence="6 7" key="1">
    <citation type="submission" date="2024-07" db="EMBL/GenBank/DDBJ databases">
        <authorList>
            <person name="Thanompreechachai J."/>
            <person name="Duangmal K."/>
        </authorList>
    </citation>
    <scope>NUCLEOTIDE SEQUENCE [LARGE SCALE GENOMIC DNA]</scope>
    <source>
        <strain evidence="6 7">KCTC 19886</strain>
    </source>
</reference>
<dbReference type="Proteomes" id="UP001555826">
    <property type="component" value="Unassembled WGS sequence"/>
</dbReference>
<dbReference type="InterPro" id="IPR005119">
    <property type="entry name" value="LysR_subst-bd"/>
</dbReference>
<dbReference type="InterPro" id="IPR036390">
    <property type="entry name" value="WH_DNA-bd_sf"/>
</dbReference>
<dbReference type="InterPro" id="IPR036388">
    <property type="entry name" value="WH-like_DNA-bd_sf"/>
</dbReference>
<keyword evidence="4" id="KW-0804">Transcription</keyword>
<keyword evidence="3" id="KW-0238">DNA-binding</keyword>
<gene>
    <name evidence="6" type="ORF">AB1207_15310</name>
</gene>
<dbReference type="Pfam" id="PF03466">
    <property type="entry name" value="LysR_substrate"/>
    <property type="match status" value="1"/>
</dbReference>
<dbReference type="PROSITE" id="PS50931">
    <property type="entry name" value="HTH_LYSR"/>
    <property type="match status" value="1"/>
</dbReference>
<dbReference type="Gene3D" id="3.40.190.10">
    <property type="entry name" value="Periplasmic binding protein-like II"/>
    <property type="match status" value="2"/>
</dbReference>
<organism evidence="6 7">
    <name type="scientific">Kineococcus endophyticus</name>
    <dbReference type="NCBI Taxonomy" id="1181883"/>
    <lineage>
        <taxon>Bacteria</taxon>
        <taxon>Bacillati</taxon>
        <taxon>Actinomycetota</taxon>
        <taxon>Actinomycetes</taxon>
        <taxon>Kineosporiales</taxon>
        <taxon>Kineosporiaceae</taxon>
        <taxon>Kineococcus</taxon>
    </lineage>
</organism>
<protein>
    <submittedName>
        <fullName evidence="6">LysR family transcriptional regulator</fullName>
    </submittedName>
</protein>
<dbReference type="PANTHER" id="PTHR30346:SF0">
    <property type="entry name" value="HCA OPERON TRANSCRIPTIONAL ACTIVATOR HCAR"/>
    <property type="match status" value="1"/>
</dbReference>
<dbReference type="EMBL" id="JBFNQN010000010">
    <property type="protein sequence ID" value="MEW9266119.1"/>
    <property type="molecule type" value="Genomic_DNA"/>
</dbReference>
<comment type="caution">
    <text evidence="6">The sequence shown here is derived from an EMBL/GenBank/DDBJ whole genome shotgun (WGS) entry which is preliminary data.</text>
</comment>
<evidence type="ECO:0000256" key="4">
    <source>
        <dbReference type="ARBA" id="ARBA00023163"/>
    </source>
</evidence>
<evidence type="ECO:0000256" key="2">
    <source>
        <dbReference type="ARBA" id="ARBA00023015"/>
    </source>
</evidence>